<proteinExistence type="predicted"/>
<organism evidence="1 2">
    <name type="scientific">Roridomyces roridus</name>
    <dbReference type="NCBI Taxonomy" id="1738132"/>
    <lineage>
        <taxon>Eukaryota</taxon>
        <taxon>Fungi</taxon>
        <taxon>Dikarya</taxon>
        <taxon>Basidiomycota</taxon>
        <taxon>Agaricomycotina</taxon>
        <taxon>Agaricomycetes</taxon>
        <taxon>Agaricomycetidae</taxon>
        <taxon>Agaricales</taxon>
        <taxon>Marasmiineae</taxon>
        <taxon>Mycenaceae</taxon>
        <taxon>Roridomyces</taxon>
    </lineage>
</organism>
<reference evidence="1" key="1">
    <citation type="submission" date="2023-03" db="EMBL/GenBank/DDBJ databases">
        <title>Massive genome expansion in bonnet fungi (Mycena s.s.) driven by repeated elements and novel gene families across ecological guilds.</title>
        <authorList>
            <consortium name="Lawrence Berkeley National Laboratory"/>
            <person name="Harder C.B."/>
            <person name="Miyauchi S."/>
            <person name="Viragh M."/>
            <person name="Kuo A."/>
            <person name="Thoen E."/>
            <person name="Andreopoulos B."/>
            <person name="Lu D."/>
            <person name="Skrede I."/>
            <person name="Drula E."/>
            <person name="Henrissat B."/>
            <person name="Morin E."/>
            <person name="Kohler A."/>
            <person name="Barry K."/>
            <person name="LaButti K."/>
            <person name="Morin E."/>
            <person name="Salamov A."/>
            <person name="Lipzen A."/>
            <person name="Mereny Z."/>
            <person name="Hegedus B."/>
            <person name="Baldrian P."/>
            <person name="Stursova M."/>
            <person name="Weitz H."/>
            <person name="Taylor A."/>
            <person name="Grigoriev I.V."/>
            <person name="Nagy L.G."/>
            <person name="Martin F."/>
            <person name="Kauserud H."/>
        </authorList>
    </citation>
    <scope>NUCLEOTIDE SEQUENCE</scope>
    <source>
        <strain evidence="1">9284</strain>
    </source>
</reference>
<evidence type="ECO:0000313" key="2">
    <source>
        <dbReference type="Proteomes" id="UP001221142"/>
    </source>
</evidence>
<accession>A0AAD7FY88</accession>
<protein>
    <submittedName>
        <fullName evidence="1">Uncharacterized protein</fullName>
    </submittedName>
</protein>
<keyword evidence="2" id="KW-1185">Reference proteome</keyword>
<dbReference type="AlphaFoldDB" id="A0AAD7FY88"/>
<evidence type="ECO:0000313" key="1">
    <source>
        <dbReference type="EMBL" id="KAJ7643998.1"/>
    </source>
</evidence>
<dbReference type="Proteomes" id="UP001221142">
    <property type="component" value="Unassembled WGS sequence"/>
</dbReference>
<comment type="caution">
    <text evidence="1">The sequence shown here is derived from an EMBL/GenBank/DDBJ whole genome shotgun (WGS) entry which is preliminary data.</text>
</comment>
<sequence>MVFQFQEPVRATPGCQLEPQRVRISGSESVNRYTWVLPAVNCRAYPELAVTGLSKTIIRPEYQQLLCGILASLKRQQQLSGKTIGEEMAVDNARANEESSPEPLQLHIDPTYTDINTLKDYPNPFADDNGRLFRPNNALVITGVPGIGKSRFLSLIFHLRILANLPTLFMHEPQSALFYRDGQFGVVNGHLTPTALHTNLSPDTWCLVDSNNDFQSVPRTLILSGFFIVQAASPRKDAFNYEKYLRGSAQFCVMAPWSAEELVDGVKLVERGRENQHLTAEAMRAFHARFGGSAWHAFRYGHDQVGFYQKVRASTFGLDIQQITRLLASPIEDFPVVDDIAHMLFSVLPTNDDDRRLFRVAPPSNGMLDLILARCNSDRDEARRILIEICLGINTASSRLLAAEIDLPSFILAGGRRQP</sequence>
<name>A0AAD7FY88_9AGAR</name>
<dbReference type="EMBL" id="JARKIF010000003">
    <property type="protein sequence ID" value="KAJ7643998.1"/>
    <property type="molecule type" value="Genomic_DNA"/>
</dbReference>
<gene>
    <name evidence="1" type="ORF">FB45DRAFT_896634</name>
</gene>